<dbReference type="Proteomes" id="UP000694923">
    <property type="component" value="Unplaced"/>
</dbReference>
<dbReference type="PANTHER" id="PTHR47886">
    <property type="entry name" value="CYSTATIN-11"/>
    <property type="match status" value="1"/>
</dbReference>
<dbReference type="InterPro" id="IPR042930">
    <property type="entry name" value="CST11"/>
</dbReference>
<dbReference type="InterPro" id="IPR046350">
    <property type="entry name" value="Cystatin_sf"/>
</dbReference>
<accession>A0ABM0RQM1</accession>
<dbReference type="GeneID" id="103600413"/>
<dbReference type="RefSeq" id="XP_008582912.1">
    <property type="nucleotide sequence ID" value="XM_008584690.1"/>
</dbReference>
<gene>
    <name evidence="4" type="primary">CST11</name>
</gene>
<evidence type="ECO:0000313" key="3">
    <source>
        <dbReference type="Proteomes" id="UP000694923"/>
    </source>
</evidence>
<dbReference type="CDD" id="cd00042">
    <property type="entry name" value="CY"/>
    <property type="match status" value="1"/>
</dbReference>
<reference evidence="4" key="1">
    <citation type="submission" date="2025-08" db="UniProtKB">
        <authorList>
            <consortium name="RefSeq"/>
        </authorList>
    </citation>
    <scope>IDENTIFICATION</scope>
</reference>
<name>A0ABM0RQM1_GALVR</name>
<evidence type="ECO:0000256" key="1">
    <source>
        <dbReference type="SAM" id="SignalP"/>
    </source>
</evidence>
<keyword evidence="3" id="KW-1185">Reference proteome</keyword>
<organism evidence="3 4">
    <name type="scientific">Galeopterus variegatus</name>
    <name type="common">Malayan flying lemur</name>
    <name type="synonym">Cynocephalus variegatus</name>
    <dbReference type="NCBI Taxonomy" id="482537"/>
    <lineage>
        <taxon>Eukaryota</taxon>
        <taxon>Metazoa</taxon>
        <taxon>Chordata</taxon>
        <taxon>Craniata</taxon>
        <taxon>Vertebrata</taxon>
        <taxon>Euteleostomi</taxon>
        <taxon>Mammalia</taxon>
        <taxon>Eutheria</taxon>
        <taxon>Euarchontoglires</taxon>
        <taxon>Dermoptera</taxon>
        <taxon>Cynocephalidae</taxon>
        <taxon>Galeopterus</taxon>
    </lineage>
</organism>
<dbReference type="Gene3D" id="3.10.450.10">
    <property type="match status" value="1"/>
</dbReference>
<protein>
    <submittedName>
        <fullName evidence="4">Cystatin-11</fullName>
    </submittedName>
</protein>
<feature type="signal peptide" evidence="1">
    <location>
        <begin position="1"/>
        <end position="22"/>
    </location>
</feature>
<dbReference type="PANTHER" id="PTHR47886:SF1">
    <property type="entry name" value="CYSTATIN-11"/>
    <property type="match status" value="1"/>
</dbReference>
<dbReference type="InterPro" id="IPR000010">
    <property type="entry name" value="Cystatin_dom"/>
</dbReference>
<feature type="domain" description="Cystatin" evidence="2">
    <location>
        <begin position="35"/>
        <end position="105"/>
    </location>
</feature>
<evidence type="ECO:0000259" key="2">
    <source>
        <dbReference type="Pfam" id="PF00031"/>
    </source>
</evidence>
<proteinExistence type="predicted"/>
<feature type="chain" id="PRO_5045749974" evidence="1">
    <location>
        <begin position="23"/>
        <end position="113"/>
    </location>
</feature>
<dbReference type="Pfam" id="PF00031">
    <property type="entry name" value="Cystatin"/>
    <property type="match status" value="1"/>
</dbReference>
<dbReference type="SUPFAM" id="SSF54403">
    <property type="entry name" value="Cystatin/monellin"/>
    <property type="match status" value="1"/>
</dbReference>
<keyword evidence="1" id="KW-0732">Signal</keyword>
<sequence length="113" mass="13380">MARPWKAPQLLLAILVALMAHTYQTRKKTFILVQEVSAVEAYVPDTLQFVTDEYNRESDDEYNFRILRVLKILKKITDHLEYHIDVEMQRTTCKKLETKDCVLQKGELYKAFK</sequence>
<evidence type="ECO:0000313" key="4">
    <source>
        <dbReference type="RefSeq" id="XP_008582912.1"/>
    </source>
</evidence>